<dbReference type="OrthoDB" id="9806090at2"/>
<dbReference type="NCBIfam" id="TIGR04189">
    <property type="entry name" value="surface_SprA"/>
    <property type="match status" value="1"/>
</dbReference>
<proteinExistence type="predicted"/>
<comment type="caution">
    <text evidence="4">The sequence shown here is derived from an EMBL/GenBank/DDBJ whole genome shotgun (WGS) entry which is preliminary data.</text>
</comment>
<organism evidence="4 5">
    <name type="scientific">Flaviaesturariibacter aridisoli</name>
    <dbReference type="NCBI Taxonomy" id="2545761"/>
    <lineage>
        <taxon>Bacteria</taxon>
        <taxon>Pseudomonadati</taxon>
        <taxon>Bacteroidota</taxon>
        <taxon>Chitinophagia</taxon>
        <taxon>Chitinophagales</taxon>
        <taxon>Chitinophagaceae</taxon>
        <taxon>Flaviaestuariibacter</taxon>
    </lineage>
</organism>
<feature type="region of interest" description="Disordered" evidence="1">
    <location>
        <begin position="33"/>
        <end position="52"/>
    </location>
</feature>
<dbReference type="InterPro" id="IPR025684">
    <property type="entry name" value="SprA_N_dom"/>
</dbReference>
<feature type="domain" description="Gliding motility protein SprA N-terminal" evidence="3">
    <location>
        <begin position="86"/>
        <end position="360"/>
    </location>
</feature>
<feature type="chain" id="PRO_5020977858" evidence="2">
    <location>
        <begin position="28"/>
        <end position="2411"/>
    </location>
</feature>
<dbReference type="Pfam" id="PF14349">
    <property type="entry name" value="SprA_N"/>
    <property type="match status" value="2"/>
</dbReference>
<dbReference type="Proteomes" id="UP000295164">
    <property type="component" value="Unassembled WGS sequence"/>
</dbReference>
<gene>
    <name evidence="4" type="primary">sprA</name>
    <name evidence="4" type="ORF">E0486_01515</name>
</gene>
<evidence type="ECO:0000313" key="5">
    <source>
        <dbReference type="Proteomes" id="UP000295164"/>
    </source>
</evidence>
<dbReference type="InterPro" id="IPR026377">
    <property type="entry name" value="Cell_surface_SprA"/>
</dbReference>
<keyword evidence="2" id="KW-0732">Signal</keyword>
<evidence type="ECO:0000259" key="3">
    <source>
        <dbReference type="Pfam" id="PF14349"/>
    </source>
</evidence>
<dbReference type="EMBL" id="SKFH01000001">
    <property type="protein sequence ID" value="TCZ75011.1"/>
    <property type="molecule type" value="Genomic_DNA"/>
</dbReference>
<evidence type="ECO:0000256" key="2">
    <source>
        <dbReference type="SAM" id="SignalP"/>
    </source>
</evidence>
<accession>A0A4R4EA87</accession>
<sequence length="2411" mass="272010">MNPRQNLTTRWLPVALLLLVCMSGAFARTPGAPGFFAPGQPRTDTVPVPGPDSLRYPIQDRRGDPYNYNNRNPFDLKDTGYVKRTVEYDPQTKQYYIVEKIGNRYYRTPMTFSMEEFQRLQARRDEQEYFRRRANTLFSLNNRKARPNFGFSKDWMNRITGNGKVAINPSGYVDIAAGYQGQKINNPTLPERARRNGGFDFQMNAQLQVDASIGDKIKLPINYNTQANFDFENQLKLDYQGKSDEMLKVLQAGNVNFTSKGTLIPGAQNIFGLKTQLQMGKLYATAVLANQRSQRQSANLQGSAATAPFNIRADEYEENRHFLLAQYFRLNYNKALSNLPVVQSNVQITRVEAWVTNRTGATTNVRDVLALMDLGEVTPFGNPGPAGLPTNMAGSLYAVLNGSAGARNSSTATSTLTGLGLQSVQDFEKTFARRLTQSVDFQVNERLGYISLNQPLLPDEVLGVAFEYTYNGKRYQVGEFSQDVPPDSSGNSQKVLFLKMLKATSQRPNLPIWRLMMKNVYTVGYGSLQREDFKLDVVYEQPSLGEKRYLPLSDTVATITPTVKPQYLGVPLLNLLNLDRLNNQNDPQPNGVFDYIEGITVVSAQSRIIFPVLEPFGRDLEYAFKDGPPTAPDTIRRYYLYYPLYDTIKAIAQTYANLNRFKLVGKSKQANNVDYQLGFNIPRGSVTAVAGGRVLQEGIDYEINYDLGTLHVINPAIIQSGIPVQIQFENNATFGLQQRNYMALRLDYLANKHLTLGGTMVRLSERPFFTKQQYGEDPIRNTMYGVDFDYRKDIPRLSRLLDKLPFYSTKAMSAITAYGEAAYLQPGHAPQIGKGNEGLIYIDDFEGTRSSIDLRFPLSAWTLASAPQGAVDPSGTPLVPEGSLTNDLRYNDNRAKLAWYNIEPVLQEKSNANNPLQRNLVELSKPEVRQVFQNEIFPKRTLDVGQGILTTFDLAYYPKEKGPYNYNTSPGAVNAANGLSNPKKAWAGIMRSIDQTDFESGNIEFIEFWMQNPFTNRASSNGGDLYFHLGNLSEDVLKDGRRQFENGLPTPSSPATPTDETVWGRVPRNPQQVTNAFSNDPADRPFQDVGFDGLPDSAEQRKFAPYVQQLQSIVTDQAARQALQADPSNDNFRHYRDAAFGDNTGILERYKNINNPQGNSPVANSADQFSSAFTLYPDQEELNRDNTLNETEAYFQYRVHLEPNMLAGTNYITDIRDVPVRLADGSTRNEKWYLFRIPIQAYYYKTPNIPDFKSIRFMRMFLTGFDDTLVARFGKLELVRNQWRKFTNEIDTLGNVRPPVTGSTTTEVLAVNLEENDQREPIPYRTPPGIDRQQQLSNNNVQLLQNEQALSVRVCGLQPNESRGVFKTLNMDLRQYGSLSMFIHAESSASPGNDIKDGEMQAVIRIGSDFVSNYYEIKIPLRITPWGTKDSGGIWPSGNSLELDLEELARVKMARNRSGTSPSKYWSTTIGDRVFSIFGNPNLGEVRGILLGVQNKKTEPICAETWFNELRLSRLNEEGSWAALGRVDLRLADLGSVSFAGTIKKAGFGTLEQRVNERAREDFSQYDIAANLDLGKLIPKKAAIEIPVYVGVTKAVYTPKYDPYDLDIRLKDKLAEAPADERDSIRTNAVDQTTIKTVNFTNVRKRKTNGKPTQPWDISNINLNYSYTHQAHTNPIIEEDDIKRTRAAVGYNYAPQPKYVEPLKKLIRSRSPWLAFIRDFNFNYKPQVGFKADVFRQFGALRPRNVGGDAFIIPESYDKRFTFDRYYTLRWDLTRSLLFDFSAVTNAIVDEPYGRLTKEQRDTVANNFWKGGRTTHYSQTGTLTYNLPTAKFPLLDWTQATVSYTAKYEWIASSLLARTDTINLGNKLLNGQTKNVNTTLNFDQLYNKWKFLRTMYATQGQARPRPPAAGGKGGGRDSAQQAPQPRVAPPGNIGTLPRFLLNIATALKRVGVQYTADAGTLLPGFLDSARTLGMNMRSNAPGWKYILGYQPDTNDINILGNRGLLTRDKLFNELIQQRYSQKLAITAQFQPFRDFIVDVNWDKSFEKNYSELYKDTTGSGFGPLTRVNPYAAGSFSVSFISYKTLFTKFDPNQVSETFRTFEANRIVLSQRLAAANPYFQQLGLGTTADGFKEGYGRYAQDVIIPAFIAAYTGKDPMTVATIKNSNRDLRSNPFSNFIPKPNWSVSYSGLSRLPVLDKIFTNVTIRHGYHSTLGMNQFNTSLLFQDLSRVGFPSFIDTTAGRNTFVPYFLVPNVTIDERFDPLLEVDMTFSNQLSTRVEYKKSRTLSLSLTDYQLAENRSTEYTIGVNWRRRGIPLLKSFRGKKLDNDVTFRFDFSLRDDATANTKLDQSTAYPAAGQKVVRFSPTIDYVLNNRINIKLYFENNKIIPKLATTAPMSTTRGGVQIRISLAP</sequence>
<name>A0A4R4EA87_9BACT</name>
<feature type="region of interest" description="Disordered" evidence="1">
    <location>
        <begin position="1900"/>
        <end position="1933"/>
    </location>
</feature>
<protein>
    <submittedName>
        <fullName evidence="4">Cell surface protein SprA</fullName>
    </submittedName>
</protein>
<feature type="signal peptide" evidence="2">
    <location>
        <begin position="1"/>
        <end position="27"/>
    </location>
</feature>
<keyword evidence="5" id="KW-1185">Reference proteome</keyword>
<feature type="domain" description="Gliding motility protein SprA N-terminal" evidence="3">
    <location>
        <begin position="1106"/>
        <end position="1614"/>
    </location>
</feature>
<evidence type="ECO:0000313" key="4">
    <source>
        <dbReference type="EMBL" id="TCZ75011.1"/>
    </source>
</evidence>
<evidence type="ECO:0000256" key="1">
    <source>
        <dbReference type="SAM" id="MobiDB-lite"/>
    </source>
</evidence>
<reference evidence="4 5" key="1">
    <citation type="submission" date="2019-03" db="EMBL/GenBank/DDBJ databases">
        <authorList>
            <person name="Kim M.K.M."/>
        </authorList>
    </citation>
    <scope>NUCLEOTIDE SEQUENCE [LARGE SCALE GENOMIC DNA]</scope>
    <source>
        <strain evidence="4 5">17J68-15</strain>
    </source>
</reference>
<dbReference type="RefSeq" id="WP_131850366.1">
    <property type="nucleotide sequence ID" value="NZ_SKFH01000001.1"/>
</dbReference>